<comment type="caution">
    <text evidence="2">The sequence shown here is derived from an EMBL/GenBank/DDBJ whole genome shotgun (WGS) entry which is preliminary data.</text>
</comment>
<dbReference type="EMBL" id="JAFKCT010000002">
    <property type="protein sequence ID" value="MBN7810561.1"/>
    <property type="molecule type" value="Genomic_DNA"/>
</dbReference>
<dbReference type="CDD" id="cd02440">
    <property type="entry name" value="AdoMet_MTases"/>
    <property type="match status" value="1"/>
</dbReference>
<dbReference type="RefSeq" id="WP_206577344.1">
    <property type="nucleotide sequence ID" value="NZ_JAFKCT010000002.1"/>
</dbReference>
<gene>
    <name evidence="2" type="ORF">J0A68_06315</name>
</gene>
<dbReference type="InterPro" id="IPR041698">
    <property type="entry name" value="Methyltransf_25"/>
</dbReference>
<dbReference type="Gene3D" id="3.40.50.150">
    <property type="entry name" value="Vaccinia Virus protein VP39"/>
    <property type="match status" value="1"/>
</dbReference>
<proteinExistence type="predicted"/>
<name>A0ABS3C0G2_9BACT</name>
<dbReference type="GO" id="GO:0032259">
    <property type="term" value="P:methylation"/>
    <property type="evidence" value="ECO:0007669"/>
    <property type="project" value="UniProtKB-KW"/>
</dbReference>
<protein>
    <submittedName>
        <fullName evidence="2">Methyltransferase domain-containing protein</fullName>
    </submittedName>
</protein>
<feature type="domain" description="Methyltransferase" evidence="1">
    <location>
        <begin position="43"/>
        <end position="140"/>
    </location>
</feature>
<dbReference type="GO" id="GO:0008168">
    <property type="term" value="F:methyltransferase activity"/>
    <property type="evidence" value="ECO:0007669"/>
    <property type="project" value="UniProtKB-KW"/>
</dbReference>
<evidence type="ECO:0000313" key="2">
    <source>
        <dbReference type="EMBL" id="MBN7810561.1"/>
    </source>
</evidence>
<organism evidence="2 3">
    <name type="scientific">Algoriphagus oliviformis</name>
    <dbReference type="NCBI Taxonomy" id="2811231"/>
    <lineage>
        <taxon>Bacteria</taxon>
        <taxon>Pseudomonadati</taxon>
        <taxon>Bacteroidota</taxon>
        <taxon>Cytophagia</taxon>
        <taxon>Cytophagales</taxon>
        <taxon>Cyclobacteriaceae</taxon>
        <taxon>Algoriphagus</taxon>
    </lineage>
</organism>
<reference evidence="2 3" key="1">
    <citation type="submission" date="2021-03" db="EMBL/GenBank/DDBJ databases">
        <title>novel species isolated from a fishpond in China.</title>
        <authorList>
            <person name="Lu H."/>
            <person name="Cai Z."/>
        </authorList>
    </citation>
    <scope>NUCLEOTIDE SEQUENCE [LARGE SCALE GENOMIC DNA]</scope>
    <source>
        <strain evidence="2 3">H41</strain>
    </source>
</reference>
<dbReference type="Pfam" id="PF13649">
    <property type="entry name" value="Methyltransf_25"/>
    <property type="match status" value="1"/>
</dbReference>
<dbReference type="InterPro" id="IPR029063">
    <property type="entry name" value="SAM-dependent_MTases_sf"/>
</dbReference>
<keyword evidence="2" id="KW-0808">Transferase</keyword>
<dbReference type="Proteomes" id="UP000664317">
    <property type="component" value="Unassembled WGS sequence"/>
</dbReference>
<evidence type="ECO:0000259" key="1">
    <source>
        <dbReference type="Pfam" id="PF13649"/>
    </source>
</evidence>
<evidence type="ECO:0000313" key="3">
    <source>
        <dbReference type="Proteomes" id="UP000664317"/>
    </source>
</evidence>
<keyword evidence="2" id="KW-0489">Methyltransferase</keyword>
<accession>A0ABS3C0G2</accession>
<sequence>MGKSDLLLELYSNLSTTGALAFSSRALVNKMLSYTHIEQADLILELGGGDGSITQGIIERLSPQGELLVFEINSSFCESMRRQFPQENVRIICDSAENMDKYLGGRSADYIISSLPFVILPKEVTDEILSKSRDSLAPKGKMVIMTYSFHLKRLFKKFFSHLETKFTFRNLPPAFVMICH</sequence>
<keyword evidence="3" id="KW-1185">Reference proteome</keyword>
<dbReference type="SUPFAM" id="SSF53335">
    <property type="entry name" value="S-adenosyl-L-methionine-dependent methyltransferases"/>
    <property type="match status" value="1"/>
</dbReference>